<keyword evidence="1" id="KW-0805">Transcription regulation</keyword>
<dbReference type="SMART" id="SM00346">
    <property type="entry name" value="HTH_ICLR"/>
    <property type="match status" value="1"/>
</dbReference>
<evidence type="ECO:0000256" key="2">
    <source>
        <dbReference type="ARBA" id="ARBA00023125"/>
    </source>
</evidence>
<accession>A0A147GNA6</accession>
<dbReference type="PANTHER" id="PTHR30136:SF24">
    <property type="entry name" value="HTH-TYPE TRANSCRIPTIONAL REPRESSOR ALLR"/>
    <property type="match status" value="1"/>
</dbReference>
<dbReference type="GO" id="GO:0003700">
    <property type="term" value="F:DNA-binding transcription factor activity"/>
    <property type="evidence" value="ECO:0007669"/>
    <property type="project" value="TreeGrafter"/>
</dbReference>
<dbReference type="Pfam" id="PF01614">
    <property type="entry name" value="IclR_C"/>
    <property type="match status" value="1"/>
</dbReference>
<organism evidence="5 6">
    <name type="scientific">Pseudacidovorax intermedius</name>
    <dbReference type="NCBI Taxonomy" id="433924"/>
    <lineage>
        <taxon>Bacteria</taxon>
        <taxon>Pseudomonadati</taxon>
        <taxon>Pseudomonadota</taxon>
        <taxon>Betaproteobacteria</taxon>
        <taxon>Burkholderiales</taxon>
        <taxon>Comamonadaceae</taxon>
        <taxon>Pseudacidovorax</taxon>
    </lineage>
</organism>
<dbReference type="Gene3D" id="3.30.450.40">
    <property type="match status" value="1"/>
</dbReference>
<dbReference type="InterPro" id="IPR029016">
    <property type="entry name" value="GAF-like_dom_sf"/>
</dbReference>
<dbReference type="InterPro" id="IPR036390">
    <property type="entry name" value="WH_DNA-bd_sf"/>
</dbReference>
<dbReference type="InterPro" id="IPR036388">
    <property type="entry name" value="WH-like_DNA-bd_sf"/>
</dbReference>
<dbReference type="EMBL" id="LDSL01000143">
    <property type="protein sequence ID" value="KTT15466.1"/>
    <property type="molecule type" value="Genomic_DNA"/>
</dbReference>
<evidence type="ECO:0000259" key="4">
    <source>
        <dbReference type="PROSITE" id="PS51078"/>
    </source>
</evidence>
<dbReference type="PANTHER" id="PTHR30136">
    <property type="entry name" value="HELIX-TURN-HELIX TRANSCRIPTIONAL REGULATOR, ICLR FAMILY"/>
    <property type="match status" value="1"/>
</dbReference>
<dbReference type="Proteomes" id="UP000072741">
    <property type="component" value="Unassembled WGS sequence"/>
</dbReference>
<dbReference type="Gene3D" id="1.10.10.10">
    <property type="entry name" value="Winged helix-like DNA-binding domain superfamily/Winged helix DNA-binding domain"/>
    <property type="match status" value="1"/>
</dbReference>
<dbReference type="GO" id="GO:0003677">
    <property type="term" value="F:DNA binding"/>
    <property type="evidence" value="ECO:0007669"/>
    <property type="project" value="UniProtKB-KW"/>
</dbReference>
<dbReference type="InterPro" id="IPR005471">
    <property type="entry name" value="Tscrpt_reg_IclR_N"/>
</dbReference>
<dbReference type="SUPFAM" id="SSF46785">
    <property type="entry name" value="Winged helix' DNA-binding domain"/>
    <property type="match status" value="1"/>
</dbReference>
<dbReference type="InterPro" id="IPR050707">
    <property type="entry name" value="HTH_MetabolicPath_Reg"/>
</dbReference>
<comment type="caution">
    <text evidence="5">The sequence shown here is derived from an EMBL/GenBank/DDBJ whole genome shotgun (WGS) entry which is preliminary data.</text>
</comment>
<name>A0A147GNA6_9BURK</name>
<protein>
    <recommendedName>
        <fullName evidence="4">IclR-ED domain-containing protein</fullName>
    </recommendedName>
</protein>
<sequence length="239" mass="26211">MLGVLDLFDDHHVTRTAEDIAKALDVSLPTSYRYVRQLLQVGLLQRVEDSHYALGPRIILLDHYIRRADPVLKVGLPVLRELVDATGFDCVVTEAFGQQVLDTHREMGGTPATLAYTRGRPRPLFQGAAPKVLLATLGTAPLKKLFDARRDEAVRCGLPGDWAEFRRHFAAIRKAGHYVSKGELEPQLAAVAAPVLKSDGGAWAAISLVFDTSRLAIVDLEKMVRLITEAATRIGGRLA</sequence>
<dbReference type="GO" id="GO:0045892">
    <property type="term" value="P:negative regulation of DNA-templated transcription"/>
    <property type="evidence" value="ECO:0007669"/>
    <property type="project" value="TreeGrafter"/>
</dbReference>
<feature type="domain" description="IclR-ED" evidence="4">
    <location>
        <begin position="57"/>
        <end position="239"/>
    </location>
</feature>
<dbReference type="InterPro" id="IPR014757">
    <property type="entry name" value="Tscrpt_reg_IclR_C"/>
</dbReference>
<reference evidence="5 6" key="1">
    <citation type="journal article" date="2016" name="Front. Microbiol.">
        <title>Genomic Resource of Rice Seed Associated Bacteria.</title>
        <authorList>
            <person name="Midha S."/>
            <person name="Bansal K."/>
            <person name="Sharma S."/>
            <person name="Kumar N."/>
            <person name="Patil P.P."/>
            <person name="Chaudhry V."/>
            <person name="Patil P.B."/>
        </authorList>
    </citation>
    <scope>NUCLEOTIDE SEQUENCE [LARGE SCALE GENOMIC DNA]</scope>
    <source>
        <strain evidence="5 6">NS331</strain>
    </source>
</reference>
<gene>
    <name evidence="5" type="ORF">NS331_20650</name>
</gene>
<keyword evidence="3" id="KW-0804">Transcription</keyword>
<dbReference type="PROSITE" id="PS51078">
    <property type="entry name" value="ICLR_ED"/>
    <property type="match status" value="1"/>
</dbReference>
<keyword evidence="6" id="KW-1185">Reference proteome</keyword>
<dbReference type="PATRIC" id="fig|433924.3.peg.1162"/>
<keyword evidence="2" id="KW-0238">DNA-binding</keyword>
<proteinExistence type="predicted"/>
<evidence type="ECO:0000313" key="5">
    <source>
        <dbReference type="EMBL" id="KTT15466.1"/>
    </source>
</evidence>
<dbReference type="AlphaFoldDB" id="A0A147GNA6"/>
<dbReference type="OrthoDB" id="8721254at2"/>
<dbReference type="Pfam" id="PF09339">
    <property type="entry name" value="HTH_IclR"/>
    <property type="match status" value="1"/>
</dbReference>
<dbReference type="SUPFAM" id="SSF55781">
    <property type="entry name" value="GAF domain-like"/>
    <property type="match status" value="1"/>
</dbReference>
<evidence type="ECO:0000256" key="1">
    <source>
        <dbReference type="ARBA" id="ARBA00023015"/>
    </source>
</evidence>
<evidence type="ECO:0000313" key="6">
    <source>
        <dbReference type="Proteomes" id="UP000072741"/>
    </source>
</evidence>
<evidence type="ECO:0000256" key="3">
    <source>
        <dbReference type="ARBA" id="ARBA00023163"/>
    </source>
</evidence>